<evidence type="ECO:0000256" key="16">
    <source>
        <dbReference type="ARBA" id="ARBA00041276"/>
    </source>
</evidence>
<evidence type="ECO:0000256" key="10">
    <source>
        <dbReference type="ARBA" id="ARBA00023180"/>
    </source>
</evidence>
<evidence type="ECO:0000256" key="6">
    <source>
        <dbReference type="ARBA" id="ARBA00022525"/>
    </source>
</evidence>
<evidence type="ECO:0000256" key="7">
    <source>
        <dbReference type="ARBA" id="ARBA00022729"/>
    </source>
</evidence>
<evidence type="ECO:0000256" key="17">
    <source>
        <dbReference type="ARBA" id="ARBA00041601"/>
    </source>
</evidence>
<evidence type="ECO:0000256" key="13">
    <source>
        <dbReference type="ARBA" id="ARBA00023326"/>
    </source>
</evidence>
<keyword evidence="12" id="KW-0326">Glycosidase</keyword>
<evidence type="ECO:0000256" key="14">
    <source>
        <dbReference type="ARBA" id="ARBA00024983"/>
    </source>
</evidence>
<keyword evidence="10" id="KW-0325">Glycoprotein</keyword>
<keyword evidence="9" id="KW-0136">Cellulose degradation</keyword>
<evidence type="ECO:0000256" key="9">
    <source>
        <dbReference type="ARBA" id="ARBA00023001"/>
    </source>
</evidence>
<gene>
    <name evidence="21" type="ORF">HK57_00427</name>
</gene>
<accession>A0A0C1E6Q8</accession>
<keyword evidence="6" id="KW-0964">Secreted</keyword>
<protein>
    <recommendedName>
        <fullName evidence="15">Probable beta-glucosidase G</fullName>
        <ecNumber evidence="5">3.2.1.21</ecNumber>
    </recommendedName>
    <alternativeName>
        <fullName evidence="16">Beta-D-glucoside glucohydrolase G</fullName>
    </alternativeName>
    <alternativeName>
        <fullName evidence="17">Cellobiase G</fullName>
    </alternativeName>
    <alternativeName>
        <fullName evidence="18">Gentiobiase G</fullName>
    </alternativeName>
</protein>
<comment type="similarity">
    <text evidence="4">Belongs to the glycosyl hydrolase 3 family.</text>
</comment>
<dbReference type="InterPro" id="IPR013783">
    <property type="entry name" value="Ig-like_fold"/>
</dbReference>
<evidence type="ECO:0000256" key="8">
    <source>
        <dbReference type="ARBA" id="ARBA00022801"/>
    </source>
</evidence>
<evidence type="ECO:0000313" key="21">
    <source>
        <dbReference type="EMBL" id="KIA75813.1"/>
    </source>
</evidence>
<evidence type="ECO:0000256" key="11">
    <source>
        <dbReference type="ARBA" id="ARBA00023277"/>
    </source>
</evidence>
<feature type="chain" id="PRO_5002130552" description="Probable beta-glucosidase G" evidence="19">
    <location>
        <begin position="22"/>
        <end position="400"/>
    </location>
</feature>
<dbReference type="PANTHER" id="PTHR42715">
    <property type="entry name" value="BETA-GLUCOSIDASE"/>
    <property type="match status" value="1"/>
</dbReference>
<dbReference type="Gene3D" id="2.60.40.10">
    <property type="entry name" value="Immunoglobulins"/>
    <property type="match status" value="1"/>
</dbReference>
<comment type="function">
    <text evidence="14">Beta-glucosidases are one of a number of cellulolytic enzymes involved in the degradation of cellulosic biomass. Catalyzes the last step releasing glucose from the inhibitory cellobiose.</text>
</comment>
<dbReference type="GO" id="GO:0030245">
    <property type="term" value="P:cellulose catabolic process"/>
    <property type="evidence" value="ECO:0007669"/>
    <property type="project" value="UniProtKB-KW"/>
</dbReference>
<proteinExistence type="inferred from homology"/>
<dbReference type="SUPFAM" id="SSF52279">
    <property type="entry name" value="Beta-D-glucan exohydrolase, C-terminal domain"/>
    <property type="match status" value="1"/>
</dbReference>
<dbReference type="GO" id="GO:0005576">
    <property type="term" value="C:extracellular region"/>
    <property type="evidence" value="ECO:0007669"/>
    <property type="project" value="UniProtKB-SubCell"/>
</dbReference>
<evidence type="ECO:0000256" key="1">
    <source>
        <dbReference type="ARBA" id="ARBA00000448"/>
    </source>
</evidence>
<dbReference type="SMART" id="SM01217">
    <property type="entry name" value="Fn3_like"/>
    <property type="match status" value="1"/>
</dbReference>
<keyword evidence="22" id="KW-1185">Reference proteome</keyword>
<dbReference type="AlphaFoldDB" id="A0A0C1E6Q8"/>
<keyword evidence="11" id="KW-0119">Carbohydrate metabolism</keyword>
<comment type="caution">
    <text evidence="21">The sequence shown here is derived from an EMBL/GenBank/DDBJ whole genome shotgun (WGS) entry which is preliminary data.</text>
</comment>
<dbReference type="Gene3D" id="3.40.50.1700">
    <property type="entry name" value="Glycoside hydrolase family 3 C-terminal domain"/>
    <property type="match status" value="1"/>
</dbReference>
<organism evidence="21 22">
    <name type="scientific">Aspergillus ustus</name>
    <dbReference type="NCBI Taxonomy" id="40382"/>
    <lineage>
        <taxon>Eukaryota</taxon>
        <taxon>Fungi</taxon>
        <taxon>Dikarya</taxon>
        <taxon>Ascomycota</taxon>
        <taxon>Pezizomycotina</taxon>
        <taxon>Eurotiomycetes</taxon>
        <taxon>Eurotiomycetidae</taxon>
        <taxon>Eurotiales</taxon>
        <taxon>Aspergillaceae</taxon>
        <taxon>Aspergillus</taxon>
        <taxon>Aspergillus subgen. Nidulantes</taxon>
    </lineage>
</organism>
<keyword evidence="8" id="KW-0378">Hydrolase</keyword>
<comment type="pathway">
    <text evidence="3">Glycan metabolism; cellulose degradation.</text>
</comment>
<evidence type="ECO:0000256" key="15">
    <source>
        <dbReference type="ARBA" id="ARBA00039579"/>
    </source>
</evidence>
<evidence type="ECO:0000256" key="19">
    <source>
        <dbReference type="SAM" id="SignalP"/>
    </source>
</evidence>
<sequence>MAIVGATALWSLLLLAGPIDAQVYMGSSRSADAFTWVQPLNTTILGQYGHSEPVYPSPLLQALPLTTNITNAAESTGAGGWVEAFEKAQAFVAELTLAEKSDMVTGVPGPCIGNIYPIPRLNFSGICLQDGPVSLRIVDYVSVFPSGVTVAASWDKNVMYERNLAMDYPGQESGNSITDVLYGDVNPSGRLPYTIAYNESDYNAPIVTNIQTTGVEDWQAWFDERLEIDYRYFDANNISVQYEFGYGLSYTSFEMSDLVVESTQQQQSNGSIAQFPSAASTTSAVVTPGGNPELWGTLYTVSITVHNTGMIRGSTVPQLYVTFPDSAPAGTPPRQLRGFEKVELAGGERRTVTFNVMRRDISYWDVGAQEWAVPTGEFVFRVGFSSRDLVASATVTPIAA</sequence>
<dbReference type="Pfam" id="PF01915">
    <property type="entry name" value="Glyco_hydro_3_C"/>
    <property type="match status" value="1"/>
</dbReference>
<dbReference type="InterPro" id="IPR036881">
    <property type="entry name" value="Glyco_hydro_3_C_sf"/>
</dbReference>
<evidence type="ECO:0000256" key="5">
    <source>
        <dbReference type="ARBA" id="ARBA00012744"/>
    </source>
</evidence>
<dbReference type="GO" id="GO:0008422">
    <property type="term" value="F:beta-glucosidase activity"/>
    <property type="evidence" value="ECO:0007669"/>
    <property type="project" value="UniProtKB-EC"/>
</dbReference>
<dbReference type="PANTHER" id="PTHR42715:SF12">
    <property type="entry name" value="BETA-GLUCOSIDASE G-RELATED"/>
    <property type="match status" value="1"/>
</dbReference>
<dbReference type="InterPro" id="IPR026891">
    <property type="entry name" value="Fn3-like"/>
</dbReference>
<feature type="domain" description="Fibronectin type III-like" evidence="20">
    <location>
        <begin position="315"/>
        <end position="386"/>
    </location>
</feature>
<comment type="catalytic activity">
    <reaction evidence="1">
        <text>Hydrolysis of terminal, non-reducing beta-D-glucosyl residues with release of beta-D-glucose.</text>
        <dbReference type="EC" id="3.2.1.21"/>
    </reaction>
</comment>
<evidence type="ECO:0000256" key="3">
    <source>
        <dbReference type="ARBA" id="ARBA00004987"/>
    </source>
</evidence>
<feature type="signal peptide" evidence="19">
    <location>
        <begin position="1"/>
        <end position="21"/>
    </location>
</feature>
<dbReference type="Pfam" id="PF14310">
    <property type="entry name" value="Fn3-like"/>
    <property type="match status" value="1"/>
</dbReference>
<evidence type="ECO:0000256" key="4">
    <source>
        <dbReference type="ARBA" id="ARBA00005336"/>
    </source>
</evidence>
<dbReference type="FunFam" id="2.60.40.10:FF:000757">
    <property type="entry name" value="Beta-glucosidase G"/>
    <property type="match status" value="1"/>
</dbReference>
<evidence type="ECO:0000256" key="2">
    <source>
        <dbReference type="ARBA" id="ARBA00004613"/>
    </source>
</evidence>
<dbReference type="Proteomes" id="UP000053475">
    <property type="component" value="Unassembled WGS sequence"/>
</dbReference>
<evidence type="ECO:0000256" key="18">
    <source>
        <dbReference type="ARBA" id="ARBA00041808"/>
    </source>
</evidence>
<reference evidence="21 22" key="1">
    <citation type="submission" date="2014-11" db="EMBL/GenBank/DDBJ databases">
        <title>Genomics derived discovery of secondary metabolites biosynthetic gene clusters in Aspergillus ustus.</title>
        <authorList>
            <person name="Pi B."/>
            <person name="Dai F."/>
            <person name="Song X."/>
            <person name="Zhu C."/>
            <person name="Li H."/>
            <person name="Yu D."/>
        </authorList>
    </citation>
    <scope>NUCLEOTIDE SEQUENCE [LARGE SCALE GENOMIC DNA]</scope>
    <source>
        <strain evidence="21 22">3.3904</strain>
    </source>
</reference>
<evidence type="ECO:0000259" key="20">
    <source>
        <dbReference type="SMART" id="SM01217"/>
    </source>
</evidence>
<dbReference type="PRINTS" id="PR00133">
    <property type="entry name" value="GLHYDRLASE3"/>
</dbReference>
<evidence type="ECO:0000313" key="22">
    <source>
        <dbReference type="Proteomes" id="UP000053475"/>
    </source>
</evidence>
<dbReference type="EC" id="3.2.1.21" evidence="5"/>
<dbReference type="InterPro" id="IPR050288">
    <property type="entry name" value="Cellulose_deg_GH3"/>
</dbReference>
<dbReference type="EMBL" id="JOMC01000036">
    <property type="protein sequence ID" value="KIA75813.1"/>
    <property type="molecule type" value="Genomic_DNA"/>
</dbReference>
<evidence type="ECO:0000256" key="12">
    <source>
        <dbReference type="ARBA" id="ARBA00023295"/>
    </source>
</evidence>
<keyword evidence="7 19" id="KW-0732">Signal</keyword>
<keyword evidence="13" id="KW-0624">Polysaccharide degradation</keyword>
<dbReference type="InterPro" id="IPR001764">
    <property type="entry name" value="Glyco_hydro_3_N"/>
</dbReference>
<name>A0A0C1E6Q8_ASPUT</name>
<comment type="subcellular location">
    <subcellularLocation>
        <location evidence="2">Secreted</location>
    </subcellularLocation>
</comment>
<dbReference type="InterPro" id="IPR002772">
    <property type="entry name" value="Glyco_hydro_3_C"/>
</dbReference>